<accession>A0A2J6T8S3</accession>
<dbReference type="PROSITE" id="PS50850">
    <property type="entry name" value="MFS"/>
    <property type="match status" value="1"/>
</dbReference>
<dbReference type="Pfam" id="PF00083">
    <property type="entry name" value="Sugar_tr"/>
    <property type="match status" value="1"/>
</dbReference>
<evidence type="ECO:0000256" key="6">
    <source>
        <dbReference type="SAM" id="MobiDB-lite"/>
    </source>
</evidence>
<dbReference type="InterPro" id="IPR005828">
    <property type="entry name" value="MFS_sugar_transport-like"/>
</dbReference>
<keyword evidence="3 7" id="KW-0812">Transmembrane</keyword>
<evidence type="ECO:0000256" key="1">
    <source>
        <dbReference type="ARBA" id="ARBA00004141"/>
    </source>
</evidence>
<dbReference type="InterPro" id="IPR020846">
    <property type="entry name" value="MFS_dom"/>
</dbReference>
<dbReference type="PANTHER" id="PTHR48022:SF77">
    <property type="entry name" value="MAJOR FACILITATOR SUPERFAMILY (MFS) PROFILE DOMAIN-CONTAINING PROTEIN"/>
    <property type="match status" value="1"/>
</dbReference>
<feature type="transmembrane region" description="Helical" evidence="7">
    <location>
        <begin position="155"/>
        <end position="177"/>
    </location>
</feature>
<dbReference type="InterPro" id="IPR036259">
    <property type="entry name" value="MFS_trans_sf"/>
</dbReference>
<protein>
    <submittedName>
        <fullName evidence="9">Putative sugar transporter</fullName>
    </submittedName>
</protein>
<evidence type="ECO:0000256" key="7">
    <source>
        <dbReference type="SAM" id="Phobius"/>
    </source>
</evidence>
<evidence type="ECO:0000313" key="9">
    <source>
        <dbReference type="EMBL" id="PMD59424.1"/>
    </source>
</evidence>
<dbReference type="EMBL" id="KZ613816">
    <property type="protein sequence ID" value="PMD59424.1"/>
    <property type="molecule type" value="Genomic_DNA"/>
</dbReference>
<feature type="region of interest" description="Disordered" evidence="6">
    <location>
        <begin position="492"/>
        <end position="526"/>
    </location>
</feature>
<dbReference type="AlphaFoldDB" id="A0A2J6T8S3"/>
<comment type="similarity">
    <text evidence="2">Belongs to the major facilitator superfamily. Sugar transporter (TC 2.A.1.1) family.</text>
</comment>
<feature type="transmembrane region" description="Helical" evidence="7">
    <location>
        <begin position="402"/>
        <end position="425"/>
    </location>
</feature>
<feature type="transmembrane region" description="Helical" evidence="7">
    <location>
        <begin position="97"/>
        <end position="116"/>
    </location>
</feature>
<keyword evidence="9" id="KW-0762">Sugar transport</keyword>
<comment type="subcellular location">
    <subcellularLocation>
        <location evidence="1">Membrane</location>
        <topology evidence="1">Multi-pass membrane protein</topology>
    </subcellularLocation>
</comment>
<dbReference type="SUPFAM" id="SSF103473">
    <property type="entry name" value="MFS general substrate transporter"/>
    <property type="match status" value="1"/>
</dbReference>
<dbReference type="InterPro" id="IPR050360">
    <property type="entry name" value="MFS_Sugar_Transporters"/>
</dbReference>
<keyword evidence="5 7" id="KW-0472">Membrane</keyword>
<dbReference type="InParanoid" id="A0A2J6T8S3"/>
<dbReference type="Gene3D" id="1.20.1250.20">
    <property type="entry name" value="MFS general substrate transporter like domains"/>
    <property type="match status" value="1"/>
</dbReference>
<keyword evidence="10" id="KW-1185">Reference proteome</keyword>
<evidence type="ECO:0000259" key="8">
    <source>
        <dbReference type="PROSITE" id="PS50850"/>
    </source>
</evidence>
<name>A0A2J6T8S3_9HELO</name>
<dbReference type="GO" id="GO:0005351">
    <property type="term" value="F:carbohydrate:proton symporter activity"/>
    <property type="evidence" value="ECO:0007669"/>
    <property type="project" value="TreeGrafter"/>
</dbReference>
<keyword evidence="4 7" id="KW-1133">Transmembrane helix</keyword>
<evidence type="ECO:0000256" key="5">
    <source>
        <dbReference type="ARBA" id="ARBA00023136"/>
    </source>
</evidence>
<feature type="transmembrane region" description="Helical" evidence="7">
    <location>
        <begin position="122"/>
        <end position="143"/>
    </location>
</feature>
<dbReference type="GeneID" id="36585055"/>
<evidence type="ECO:0000313" key="10">
    <source>
        <dbReference type="Proteomes" id="UP000235371"/>
    </source>
</evidence>
<organism evidence="9 10">
    <name type="scientific">Hyaloscypha bicolor E</name>
    <dbReference type="NCBI Taxonomy" id="1095630"/>
    <lineage>
        <taxon>Eukaryota</taxon>
        <taxon>Fungi</taxon>
        <taxon>Dikarya</taxon>
        <taxon>Ascomycota</taxon>
        <taxon>Pezizomycotina</taxon>
        <taxon>Leotiomycetes</taxon>
        <taxon>Helotiales</taxon>
        <taxon>Hyaloscyphaceae</taxon>
        <taxon>Hyaloscypha</taxon>
        <taxon>Hyaloscypha bicolor</taxon>
    </lineage>
</organism>
<gene>
    <name evidence="9" type="ORF">K444DRAFT_562300</name>
</gene>
<feature type="transmembrane region" description="Helical" evidence="7">
    <location>
        <begin position="367"/>
        <end position="390"/>
    </location>
</feature>
<feature type="transmembrane region" description="Helical" evidence="7">
    <location>
        <begin position="12"/>
        <end position="33"/>
    </location>
</feature>
<dbReference type="RefSeq" id="XP_024736328.1">
    <property type="nucleotide sequence ID" value="XM_024876978.1"/>
</dbReference>
<dbReference type="GO" id="GO:0016020">
    <property type="term" value="C:membrane"/>
    <property type="evidence" value="ECO:0007669"/>
    <property type="project" value="UniProtKB-SubCell"/>
</dbReference>
<feature type="transmembrane region" description="Helical" evidence="7">
    <location>
        <begin position="274"/>
        <end position="298"/>
    </location>
</feature>
<feature type="transmembrane region" description="Helical" evidence="7">
    <location>
        <begin position="335"/>
        <end position="355"/>
    </location>
</feature>
<sequence>MKSFRELPFIKYFTRNLAIATLLIGMSVFNYGFDMAGYNTIQAMDPFIERFGTYNPTTKKFAISPKNLSLLNSLPRITFGLGIVMGGLLGERFGRRPVYILMLLICEIGTIISYFAKNFTQILAGRMLNQMYIGMEGWLVPMFHAEIIPAPIRGAVVVGYVFNHIFGSFIMSCITFKTSQWDTDHCWQIPVAVMFILPTIALALCWFVPESPRWLLRRGKDEKALKMMRYIYGSNPEYAPEQEMALLKASLEIEEEKGTWKELFVGTNLRRTSIIFFIQSFNQLTGQAFASVYGTIFIKSLGTINPFAFTLISNGLGCIAPFANFFLIEPMGRRNMYLCFGTLSAASLIALGALGLRSPTFGVKAGIVSMSIIYPFFYIMSFGGMAPVTGAEVPALRLRDKAAIVGWSTQNVMAFLVTFTVPYLLQAPYAALGSKVGFIYGGFCVMALLWAWFCFPELRGRSLEEIDEMFQLKLPTRQFKAWKSSDPDSVGARITNMEGHTGHAGHASQEPNEKRIDVDHEEEIGA</sequence>
<evidence type="ECO:0000256" key="4">
    <source>
        <dbReference type="ARBA" id="ARBA00022989"/>
    </source>
</evidence>
<feature type="transmembrane region" description="Helical" evidence="7">
    <location>
        <begin position="437"/>
        <end position="455"/>
    </location>
</feature>
<feature type="transmembrane region" description="Helical" evidence="7">
    <location>
        <begin position="189"/>
        <end position="208"/>
    </location>
</feature>
<feature type="transmembrane region" description="Helical" evidence="7">
    <location>
        <begin position="304"/>
        <end position="328"/>
    </location>
</feature>
<keyword evidence="9" id="KW-0813">Transport</keyword>
<dbReference type="PANTHER" id="PTHR48022">
    <property type="entry name" value="PLASTIDIC GLUCOSE TRANSPORTER 4"/>
    <property type="match status" value="1"/>
</dbReference>
<evidence type="ECO:0000256" key="3">
    <source>
        <dbReference type="ARBA" id="ARBA00022692"/>
    </source>
</evidence>
<dbReference type="OrthoDB" id="6612291at2759"/>
<dbReference type="Proteomes" id="UP000235371">
    <property type="component" value="Unassembled WGS sequence"/>
</dbReference>
<proteinExistence type="inferred from homology"/>
<feature type="transmembrane region" description="Helical" evidence="7">
    <location>
        <begin position="73"/>
        <end position="90"/>
    </location>
</feature>
<reference evidence="9 10" key="1">
    <citation type="submission" date="2016-04" db="EMBL/GenBank/DDBJ databases">
        <title>A degradative enzymes factory behind the ericoid mycorrhizal symbiosis.</title>
        <authorList>
            <consortium name="DOE Joint Genome Institute"/>
            <person name="Martino E."/>
            <person name="Morin E."/>
            <person name="Grelet G."/>
            <person name="Kuo A."/>
            <person name="Kohler A."/>
            <person name="Daghino S."/>
            <person name="Barry K."/>
            <person name="Choi C."/>
            <person name="Cichocki N."/>
            <person name="Clum A."/>
            <person name="Copeland A."/>
            <person name="Hainaut M."/>
            <person name="Haridas S."/>
            <person name="Labutti K."/>
            <person name="Lindquist E."/>
            <person name="Lipzen A."/>
            <person name="Khouja H.-R."/>
            <person name="Murat C."/>
            <person name="Ohm R."/>
            <person name="Olson A."/>
            <person name="Spatafora J."/>
            <person name="Veneault-Fourrey C."/>
            <person name="Henrissat B."/>
            <person name="Grigoriev I."/>
            <person name="Martin F."/>
            <person name="Perotto S."/>
        </authorList>
    </citation>
    <scope>NUCLEOTIDE SEQUENCE [LARGE SCALE GENOMIC DNA]</scope>
    <source>
        <strain evidence="9 10">E</strain>
    </source>
</reference>
<feature type="domain" description="Major facilitator superfamily (MFS) profile" evidence="8">
    <location>
        <begin position="20"/>
        <end position="459"/>
    </location>
</feature>
<evidence type="ECO:0000256" key="2">
    <source>
        <dbReference type="ARBA" id="ARBA00010992"/>
    </source>
</evidence>